<dbReference type="InterPro" id="IPR000847">
    <property type="entry name" value="LysR_HTH_N"/>
</dbReference>
<dbReference type="InterPro" id="IPR050950">
    <property type="entry name" value="HTH-type_LysR_regulators"/>
</dbReference>
<dbReference type="GO" id="GO:0005829">
    <property type="term" value="C:cytosol"/>
    <property type="evidence" value="ECO:0007669"/>
    <property type="project" value="TreeGrafter"/>
</dbReference>
<proteinExistence type="inferred from homology"/>
<dbReference type="PROSITE" id="PS50931">
    <property type="entry name" value="HTH_LYSR"/>
    <property type="match status" value="1"/>
</dbReference>
<dbReference type="PANTHER" id="PTHR30419">
    <property type="entry name" value="HTH-TYPE TRANSCRIPTIONAL REGULATOR YBHD"/>
    <property type="match status" value="1"/>
</dbReference>
<keyword evidence="2" id="KW-0805">Transcription regulation</keyword>
<name>A0A356LET6_9BURK</name>
<evidence type="ECO:0000256" key="4">
    <source>
        <dbReference type="ARBA" id="ARBA00023163"/>
    </source>
</evidence>
<comment type="similarity">
    <text evidence="1">Belongs to the LysR transcriptional regulatory family.</text>
</comment>
<dbReference type="CDD" id="cd08421">
    <property type="entry name" value="PBP2_LTTR_like_1"/>
    <property type="match status" value="1"/>
</dbReference>
<gene>
    <name evidence="6" type="ORF">DD666_08965</name>
</gene>
<evidence type="ECO:0000313" key="6">
    <source>
        <dbReference type="EMBL" id="HBP29530.1"/>
    </source>
</evidence>
<organism evidence="6 7">
    <name type="scientific">Advenella kashmirensis</name>
    <dbReference type="NCBI Taxonomy" id="310575"/>
    <lineage>
        <taxon>Bacteria</taxon>
        <taxon>Pseudomonadati</taxon>
        <taxon>Pseudomonadota</taxon>
        <taxon>Betaproteobacteria</taxon>
        <taxon>Burkholderiales</taxon>
        <taxon>Alcaligenaceae</taxon>
    </lineage>
</organism>
<dbReference type="InterPro" id="IPR036388">
    <property type="entry name" value="WH-like_DNA-bd_sf"/>
</dbReference>
<dbReference type="InterPro" id="IPR036390">
    <property type="entry name" value="WH_DNA-bd_sf"/>
</dbReference>
<dbReference type="Gene3D" id="3.40.190.290">
    <property type="match status" value="1"/>
</dbReference>
<dbReference type="FunFam" id="1.10.10.10:FF:000001">
    <property type="entry name" value="LysR family transcriptional regulator"/>
    <property type="match status" value="1"/>
</dbReference>
<protein>
    <submittedName>
        <fullName evidence="6">LysR family transcriptional regulator</fullName>
    </submittedName>
</protein>
<evidence type="ECO:0000256" key="2">
    <source>
        <dbReference type="ARBA" id="ARBA00023015"/>
    </source>
</evidence>
<dbReference type="Pfam" id="PF03466">
    <property type="entry name" value="LysR_substrate"/>
    <property type="match status" value="1"/>
</dbReference>
<dbReference type="Gene3D" id="1.10.10.10">
    <property type="entry name" value="Winged helix-like DNA-binding domain superfamily/Winged helix DNA-binding domain"/>
    <property type="match status" value="1"/>
</dbReference>
<evidence type="ECO:0000259" key="5">
    <source>
        <dbReference type="PROSITE" id="PS50931"/>
    </source>
</evidence>
<feature type="domain" description="HTH lysR-type" evidence="5">
    <location>
        <begin position="5"/>
        <end position="62"/>
    </location>
</feature>
<sequence length="325" mass="36092">MAMHFDLTDMQLMVHISEVNSLTKGAERSHLSLPAASNRVKNLENNLGTALLYRNSQGVTLTPSGEAFVRHAHIVLRQLEHLRGDIREFAEGIKGKVRVYANTTAMNEFMPDILSRYLALHPDVSVELRERLSYRIVKLVSEGLADIGVVAGIDEDQVASDDGVRFIPYRSDNLVLVTSQNHRLAAYDELAFAETLSYEFVGLSEWSAIHAFLKQAAETLGSPLRFRVEVGGFEAACRMIAANAGIGVIPETAALRYVANMPLKIIHLSDSWALRRLYVCVRRLEDLPSFAQELVALMQADAGMSGEGGCAEDERRLRNLKRGKR</sequence>
<dbReference type="SUPFAM" id="SSF53850">
    <property type="entry name" value="Periplasmic binding protein-like II"/>
    <property type="match status" value="1"/>
</dbReference>
<dbReference type="SUPFAM" id="SSF46785">
    <property type="entry name" value="Winged helix' DNA-binding domain"/>
    <property type="match status" value="1"/>
</dbReference>
<keyword evidence="3" id="KW-0238">DNA-binding</keyword>
<evidence type="ECO:0000256" key="3">
    <source>
        <dbReference type="ARBA" id="ARBA00023125"/>
    </source>
</evidence>
<dbReference type="PANTHER" id="PTHR30419:SF2">
    <property type="entry name" value="LYSR FAMILY TRANSCRIPTIONAL REGULATOR"/>
    <property type="match status" value="1"/>
</dbReference>
<dbReference type="AlphaFoldDB" id="A0A356LET6"/>
<dbReference type="EMBL" id="DOEK01000024">
    <property type="protein sequence ID" value="HBP29530.1"/>
    <property type="molecule type" value="Genomic_DNA"/>
</dbReference>
<comment type="caution">
    <text evidence="6">The sequence shown here is derived from an EMBL/GenBank/DDBJ whole genome shotgun (WGS) entry which is preliminary data.</text>
</comment>
<evidence type="ECO:0000256" key="1">
    <source>
        <dbReference type="ARBA" id="ARBA00009437"/>
    </source>
</evidence>
<evidence type="ECO:0000313" key="7">
    <source>
        <dbReference type="Proteomes" id="UP000264036"/>
    </source>
</evidence>
<dbReference type="InterPro" id="IPR005119">
    <property type="entry name" value="LysR_subst-bd"/>
</dbReference>
<keyword evidence="4" id="KW-0804">Transcription</keyword>
<dbReference type="Proteomes" id="UP000264036">
    <property type="component" value="Unassembled WGS sequence"/>
</dbReference>
<dbReference type="GO" id="GO:0003700">
    <property type="term" value="F:DNA-binding transcription factor activity"/>
    <property type="evidence" value="ECO:0007669"/>
    <property type="project" value="InterPro"/>
</dbReference>
<accession>A0A356LET6</accession>
<dbReference type="GO" id="GO:0003677">
    <property type="term" value="F:DNA binding"/>
    <property type="evidence" value="ECO:0007669"/>
    <property type="project" value="UniProtKB-KW"/>
</dbReference>
<dbReference type="Pfam" id="PF00126">
    <property type="entry name" value="HTH_1"/>
    <property type="match status" value="1"/>
</dbReference>
<reference evidence="6 7" key="1">
    <citation type="journal article" date="2018" name="Nat. Biotechnol.">
        <title>A standardized bacterial taxonomy based on genome phylogeny substantially revises the tree of life.</title>
        <authorList>
            <person name="Parks D.H."/>
            <person name="Chuvochina M."/>
            <person name="Waite D.W."/>
            <person name="Rinke C."/>
            <person name="Skarshewski A."/>
            <person name="Chaumeil P.A."/>
            <person name="Hugenholtz P."/>
        </authorList>
    </citation>
    <scope>NUCLEOTIDE SEQUENCE [LARGE SCALE GENOMIC DNA]</scope>
    <source>
        <strain evidence="6">UBA10707</strain>
    </source>
</reference>